<keyword evidence="2" id="KW-0238">DNA-binding</keyword>
<sequence length="319" mass="35238">MKKNSIALVAFDNISAFHLSVPCLVFQDIFIDLEPAFELTICSEGAHDVALSSGFNASINSDLSAIDEADIVVIPSWPNTLPEPSIELLEKLQKAYQRNATIVGLCLGVYVIAKAGLLDSKKATTHWGFKDVFQETFPNVTMDCEHLFIEQGKVLTSAGTAASLDCCLHLVRKLCGNETASHIARSMVTAPFRSGGQQQYIPSPIPNKPQAATSFGYVLDEVIQNLTGRYDLDTLAARCAMSRRTFTRQFKASYGCTFGEWLLNHRLACIQQLLESTDYSIATIAELSGIGAESLLRKQFKKRFNVSPSEWRRTFRGNL</sequence>
<evidence type="ECO:0000256" key="1">
    <source>
        <dbReference type="ARBA" id="ARBA00023015"/>
    </source>
</evidence>
<evidence type="ECO:0000256" key="3">
    <source>
        <dbReference type="ARBA" id="ARBA00023163"/>
    </source>
</evidence>
<keyword evidence="1" id="KW-0805">Transcription regulation</keyword>
<dbReference type="SMART" id="SM00342">
    <property type="entry name" value="HTH_ARAC"/>
    <property type="match status" value="1"/>
</dbReference>
<protein>
    <submittedName>
        <fullName evidence="5">GlxA family transcriptional regulator</fullName>
    </submittedName>
</protein>
<reference evidence="5 6" key="1">
    <citation type="journal article" date="2024" name="ISME J.">
        <title>Tailless and filamentous prophages are predominant in marine Vibrio.</title>
        <authorList>
            <person name="Steensen K."/>
            <person name="Seneca J."/>
            <person name="Bartlau N."/>
            <person name="Yu X.A."/>
            <person name="Hussain F.A."/>
            <person name="Polz M.F."/>
        </authorList>
    </citation>
    <scope>NUCLEOTIDE SEQUENCE [LARGE SCALE GENOMIC DNA]</scope>
    <source>
        <strain evidence="5 6">10N.222.51.A1</strain>
    </source>
</reference>
<dbReference type="Pfam" id="PF01965">
    <property type="entry name" value="DJ-1_PfpI"/>
    <property type="match status" value="1"/>
</dbReference>
<keyword evidence="3" id="KW-0804">Transcription</keyword>
<dbReference type="SUPFAM" id="SSF46689">
    <property type="entry name" value="Homeodomain-like"/>
    <property type="match status" value="2"/>
</dbReference>
<dbReference type="PROSITE" id="PS00041">
    <property type="entry name" value="HTH_ARAC_FAMILY_1"/>
    <property type="match status" value="1"/>
</dbReference>
<name>A0ABV4N669_9VIBR</name>
<dbReference type="SUPFAM" id="SSF52317">
    <property type="entry name" value="Class I glutamine amidotransferase-like"/>
    <property type="match status" value="1"/>
</dbReference>
<organism evidence="5 6">
    <name type="scientific">Vibrio gallaecicus</name>
    <dbReference type="NCBI Taxonomy" id="552386"/>
    <lineage>
        <taxon>Bacteria</taxon>
        <taxon>Pseudomonadati</taxon>
        <taxon>Pseudomonadota</taxon>
        <taxon>Gammaproteobacteria</taxon>
        <taxon>Vibrionales</taxon>
        <taxon>Vibrionaceae</taxon>
        <taxon>Vibrio</taxon>
    </lineage>
</organism>
<dbReference type="PANTHER" id="PTHR43130">
    <property type="entry name" value="ARAC-FAMILY TRANSCRIPTIONAL REGULATOR"/>
    <property type="match status" value="1"/>
</dbReference>
<dbReference type="Pfam" id="PF12833">
    <property type="entry name" value="HTH_18"/>
    <property type="match status" value="1"/>
</dbReference>
<evidence type="ECO:0000313" key="6">
    <source>
        <dbReference type="Proteomes" id="UP001570417"/>
    </source>
</evidence>
<dbReference type="InterPro" id="IPR029062">
    <property type="entry name" value="Class_I_gatase-like"/>
</dbReference>
<dbReference type="EMBL" id="JBFRUW010000003">
    <property type="protein sequence ID" value="MFA0566881.1"/>
    <property type="molecule type" value="Genomic_DNA"/>
</dbReference>
<evidence type="ECO:0000256" key="2">
    <source>
        <dbReference type="ARBA" id="ARBA00023125"/>
    </source>
</evidence>
<dbReference type="Gene3D" id="3.40.50.880">
    <property type="match status" value="1"/>
</dbReference>
<keyword evidence="6" id="KW-1185">Reference proteome</keyword>
<dbReference type="Gene3D" id="1.10.10.60">
    <property type="entry name" value="Homeodomain-like"/>
    <property type="match status" value="1"/>
</dbReference>
<feature type="domain" description="HTH araC/xylS-type" evidence="4">
    <location>
        <begin position="216"/>
        <end position="314"/>
    </location>
</feature>
<accession>A0ABV4N669</accession>
<dbReference type="InterPro" id="IPR009057">
    <property type="entry name" value="Homeodomain-like_sf"/>
</dbReference>
<dbReference type="RefSeq" id="WP_372264544.1">
    <property type="nucleotide sequence ID" value="NZ_JBFRUW010000003.1"/>
</dbReference>
<evidence type="ECO:0000259" key="4">
    <source>
        <dbReference type="PROSITE" id="PS01124"/>
    </source>
</evidence>
<evidence type="ECO:0000313" key="5">
    <source>
        <dbReference type="EMBL" id="MFA0566881.1"/>
    </source>
</evidence>
<dbReference type="CDD" id="cd03137">
    <property type="entry name" value="GATase1_AraC_1"/>
    <property type="match status" value="1"/>
</dbReference>
<dbReference type="InterPro" id="IPR002818">
    <property type="entry name" value="DJ-1/PfpI"/>
</dbReference>
<proteinExistence type="predicted"/>
<dbReference type="InterPro" id="IPR018062">
    <property type="entry name" value="HTH_AraC-typ_CS"/>
</dbReference>
<dbReference type="InterPro" id="IPR052158">
    <property type="entry name" value="INH-QAR"/>
</dbReference>
<dbReference type="PANTHER" id="PTHR43130:SF3">
    <property type="entry name" value="HTH-TYPE TRANSCRIPTIONAL REGULATOR RV1931C"/>
    <property type="match status" value="1"/>
</dbReference>
<dbReference type="Proteomes" id="UP001570417">
    <property type="component" value="Unassembled WGS sequence"/>
</dbReference>
<dbReference type="InterPro" id="IPR018060">
    <property type="entry name" value="HTH_AraC"/>
</dbReference>
<dbReference type="PROSITE" id="PS01124">
    <property type="entry name" value="HTH_ARAC_FAMILY_2"/>
    <property type="match status" value="1"/>
</dbReference>
<comment type="caution">
    <text evidence="5">The sequence shown here is derived from an EMBL/GenBank/DDBJ whole genome shotgun (WGS) entry which is preliminary data.</text>
</comment>
<gene>
    <name evidence="5" type="ORF">AB4566_01180</name>
</gene>